<organism evidence="1 2">
    <name type="scientific">Paenibacillus tianjinensis</name>
    <dbReference type="NCBI Taxonomy" id="2810347"/>
    <lineage>
        <taxon>Bacteria</taxon>
        <taxon>Bacillati</taxon>
        <taxon>Bacillota</taxon>
        <taxon>Bacilli</taxon>
        <taxon>Bacillales</taxon>
        <taxon>Paenibacillaceae</taxon>
        <taxon>Paenibacillus</taxon>
    </lineage>
</organism>
<evidence type="ECO:0000313" key="2">
    <source>
        <dbReference type="Proteomes" id="UP000663452"/>
    </source>
</evidence>
<dbReference type="EMBL" id="CP070969">
    <property type="protein sequence ID" value="QSF43447.1"/>
    <property type="molecule type" value="Genomic_DNA"/>
</dbReference>
<evidence type="ECO:0000313" key="1">
    <source>
        <dbReference type="EMBL" id="QSF43447.1"/>
    </source>
</evidence>
<keyword evidence="2" id="KW-1185">Reference proteome</keyword>
<dbReference type="RefSeq" id="WP_206101080.1">
    <property type="nucleotide sequence ID" value="NZ_CP070969.1"/>
</dbReference>
<sequence length="113" mass="13207">MSEHASTGLKEEVGTIVDKLLKNEDRPNTEVLIYFDAEEGKWSITRDRRFFSYGLKVEDKLAHLEKLISMCYGQLVRTDDMTNIYNIKGILKDVAWELNDGMLKYKNNEIEWS</sequence>
<protein>
    <submittedName>
        <fullName evidence="1">Uncharacterized protein</fullName>
    </submittedName>
</protein>
<proteinExistence type="predicted"/>
<gene>
    <name evidence="1" type="ORF">JRJ22_19480</name>
</gene>
<name>A0ABX7L699_9BACL</name>
<dbReference type="Proteomes" id="UP000663452">
    <property type="component" value="Chromosome"/>
</dbReference>
<accession>A0ABX7L699</accession>
<reference evidence="1 2" key="1">
    <citation type="submission" date="2021-02" db="EMBL/GenBank/DDBJ databases">
        <title>Paenibacillus tianjinensis sp. nov.</title>
        <authorList>
            <person name="Liu H."/>
        </authorList>
    </citation>
    <scope>NUCLEOTIDE SEQUENCE [LARGE SCALE GENOMIC DNA]</scope>
    <source>
        <strain evidence="1 2">TB2019</strain>
    </source>
</reference>